<dbReference type="InterPro" id="IPR012674">
    <property type="entry name" value="Calycin"/>
</dbReference>
<dbReference type="GO" id="GO:0043176">
    <property type="term" value="F:amine binding"/>
    <property type="evidence" value="ECO:0007669"/>
    <property type="project" value="InterPro"/>
</dbReference>
<dbReference type="AlphaFoldDB" id="A0A1D2AJD5"/>
<dbReference type="Gene3D" id="2.40.128.20">
    <property type="match status" value="1"/>
</dbReference>
<feature type="non-terminal residue" evidence="1">
    <location>
        <position position="1"/>
    </location>
</feature>
<organism evidence="1">
    <name type="scientific">Ornithodoros brasiliensis</name>
    <name type="common">Mouro tick</name>
    <dbReference type="NCBI Taxonomy" id="888526"/>
    <lineage>
        <taxon>Eukaryota</taxon>
        <taxon>Metazoa</taxon>
        <taxon>Ecdysozoa</taxon>
        <taxon>Arthropoda</taxon>
        <taxon>Chelicerata</taxon>
        <taxon>Arachnida</taxon>
        <taxon>Acari</taxon>
        <taxon>Parasitiformes</taxon>
        <taxon>Ixodida</taxon>
        <taxon>Ixodoidea</taxon>
        <taxon>Argasidae</taxon>
        <taxon>Ornithodorinae</taxon>
        <taxon>Ornithodoros</taxon>
    </lineage>
</organism>
<name>A0A1D2AJD5_ORNBR</name>
<dbReference type="SUPFAM" id="SSF50814">
    <property type="entry name" value="Lipocalins"/>
    <property type="match status" value="1"/>
</dbReference>
<evidence type="ECO:0000313" key="1">
    <source>
        <dbReference type="EMBL" id="JAT79025.1"/>
    </source>
</evidence>
<protein>
    <submittedName>
        <fullName evidence="1">Lipocalin</fullName>
    </submittedName>
</protein>
<sequence>DSQHHIEEGLVGYFKVYNNTEGGSGHTLYTKSSKEGPWSAAYPVAFSDYKSCVILRVPDFEQSGGQNACQLWVSKDQLENVNSCCLFIFDLLCGPEVYAMYNKTRCDKEDSISALVLE</sequence>
<proteinExistence type="predicted"/>
<reference evidence="1" key="1">
    <citation type="submission" date="2016-07" db="EMBL/GenBank/DDBJ databases">
        <title>Salivary Glands transcriptome analysis on engorged females of Ornithodoros brasiliensis (Acari:Argasidae).</title>
        <authorList>
            <person name="Simons S.M."/>
            <person name="Carvalho E."/>
            <person name="Junqueira-de-Azevedo I."/>
            <person name="Ho P.L."/>
            <person name="Giovanni D."/>
            <person name="Mendonca R."/>
            <person name="Onofrio V."/>
            <person name="Landulfo G."/>
            <person name="Ramirez D."/>
            <person name="Barros-Battesti D."/>
        </authorList>
    </citation>
    <scope>NUCLEOTIDE SEQUENCE</scope>
    <source>
        <strain evidence="1">Female</strain>
        <tissue evidence="1">Salivary gland</tissue>
    </source>
</reference>
<accession>A0A1D2AJD5</accession>
<dbReference type="InterPro" id="IPR002970">
    <property type="entry name" value="Tick_his-bd"/>
</dbReference>
<dbReference type="GO" id="GO:0030682">
    <property type="term" value="P:symbiont-mediated perturbation of host defenses"/>
    <property type="evidence" value="ECO:0007669"/>
    <property type="project" value="InterPro"/>
</dbReference>
<dbReference type="EMBL" id="GETE01000610">
    <property type="protein sequence ID" value="JAT79025.1"/>
    <property type="molecule type" value="Transcribed_RNA"/>
</dbReference>
<dbReference type="Pfam" id="PF02098">
    <property type="entry name" value="His_binding"/>
    <property type="match status" value="1"/>
</dbReference>